<dbReference type="EMBL" id="BMAU01021147">
    <property type="protein sequence ID" value="GFX92405.1"/>
    <property type="molecule type" value="Genomic_DNA"/>
</dbReference>
<accession>A0A8X6RD13</accession>
<comment type="caution">
    <text evidence="1">The sequence shown here is derived from an EMBL/GenBank/DDBJ whole genome shotgun (WGS) entry which is preliminary data.</text>
</comment>
<organism evidence="1 2">
    <name type="scientific">Trichonephila clavipes</name>
    <name type="common">Golden silk orbweaver</name>
    <name type="synonym">Nephila clavipes</name>
    <dbReference type="NCBI Taxonomy" id="2585209"/>
    <lineage>
        <taxon>Eukaryota</taxon>
        <taxon>Metazoa</taxon>
        <taxon>Ecdysozoa</taxon>
        <taxon>Arthropoda</taxon>
        <taxon>Chelicerata</taxon>
        <taxon>Arachnida</taxon>
        <taxon>Araneae</taxon>
        <taxon>Araneomorphae</taxon>
        <taxon>Entelegynae</taxon>
        <taxon>Araneoidea</taxon>
        <taxon>Nephilidae</taxon>
        <taxon>Trichonephila</taxon>
    </lineage>
</organism>
<evidence type="ECO:0000313" key="2">
    <source>
        <dbReference type="Proteomes" id="UP000887159"/>
    </source>
</evidence>
<evidence type="ECO:0000313" key="1">
    <source>
        <dbReference type="EMBL" id="GFX92405.1"/>
    </source>
</evidence>
<protein>
    <submittedName>
        <fullName evidence="1">Uncharacterized protein</fullName>
    </submittedName>
</protein>
<name>A0A8X6RD13_TRICX</name>
<dbReference type="AlphaFoldDB" id="A0A8X6RD13"/>
<gene>
    <name evidence="1" type="ORF">TNCV_1706811</name>
</gene>
<sequence>MAIDEVLGFLESLPNGKDIWILSDSRRAIQHLPKWQTGHACSHPRVSRAHQAGLKRLSLTGVRLSESVRCHGPGLALLTNGGVQQQQHEMVK</sequence>
<reference evidence="1" key="1">
    <citation type="submission" date="2020-08" db="EMBL/GenBank/DDBJ databases">
        <title>Multicomponent nature underlies the extraordinary mechanical properties of spider dragline silk.</title>
        <authorList>
            <person name="Kono N."/>
            <person name="Nakamura H."/>
            <person name="Mori M."/>
            <person name="Yoshida Y."/>
            <person name="Ohtoshi R."/>
            <person name="Malay A.D."/>
            <person name="Moran D.A.P."/>
            <person name="Tomita M."/>
            <person name="Numata K."/>
            <person name="Arakawa K."/>
        </authorList>
    </citation>
    <scope>NUCLEOTIDE SEQUENCE</scope>
</reference>
<proteinExistence type="predicted"/>
<dbReference type="Proteomes" id="UP000887159">
    <property type="component" value="Unassembled WGS sequence"/>
</dbReference>
<keyword evidence="2" id="KW-1185">Reference proteome</keyword>